<comment type="caution">
    <text evidence="1">The sequence shown here is derived from an EMBL/GenBank/DDBJ whole genome shotgun (WGS) entry which is preliminary data.</text>
</comment>
<evidence type="ECO:0000313" key="2">
    <source>
        <dbReference type="Proteomes" id="UP001497680"/>
    </source>
</evidence>
<dbReference type="EMBL" id="MU394310">
    <property type="protein sequence ID" value="KAI6087141.1"/>
    <property type="molecule type" value="Genomic_DNA"/>
</dbReference>
<keyword evidence="2" id="KW-1185">Reference proteome</keyword>
<keyword evidence="1" id="KW-0489">Methyltransferase</keyword>
<accession>A0ACC0D3Q4</accession>
<gene>
    <name evidence="1" type="ORF">F4821DRAFT_237140</name>
</gene>
<proteinExistence type="predicted"/>
<name>A0ACC0D3Q4_9PEZI</name>
<sequence>MASTTSDSNPAQAVPSDLKDRLKASYDAIAPEYNEWTVRHHAQRLQYLEKILAPLLDSNPSGQLRVLELGCGSGVPVTEKLLSYANVHVTANDISTAQIELARAHLLGSAEANASERLDLVEGDMTKLEFPDGSLDAVVAFYSIIHLPREEQTEMIGKIARWLKPGGYFLANFSQGEAESVVMDKWLGEKGWAFWSGWGKEATLKIVEEAGLHVELGEVSGHDTKELFLWVIAKRADH</sequence>
<dbReference type="Proteomes" id="UP001497680">
    <property type="component" value="Unassembled WGS sequence"/>
</dbReference>
<keyword evidence="1" id="KW-0808">Transferase</keyword>
<organism evidence="1 2">
    <name type="scientific">Hypoxylon rubiginosum</name>
    <dbReference type="NCBI Taxonomy" id="110542"/>
    <lineage>
        <taxon>Eukaryota</taxon>
        <taxon>Fungi</taxon>
        <taxon>Dikarya</taxon>
        <taxon>Ascomycota</taxon>
        <taxon>Pezizomycotina</taxon>
        <taxon>Sordariomycetes</taxon>
        <taxon>Xylariomycetidae</taxon>
        <taxon>Xylariales</taxon>
        <taxon>Hypoxylaceae</taxon>
        <taxon>Hypoxylon</taxon>
    </lineage>
</organism>
<protein>
    <submittedName>
        <fullName evidence="1">Methyltransferase domain-containing protein</fullName>
    </submittedName>
</protein>
<reference evidence="1 2" key="1">
    <citation type="journal article" date="2022" name="New Phytol.">
        <title>Ecological generalism drives hyperdiversity of secondary metabolite gene clusters in xylarialean endophytes.</title>
        <authorList>
            <person name="Franco M.E.E."/>
            <person name="Wisecaver J.H."/>
            <person name="Arnold A.E."/>
            <person name="Ju Y.M."/>
            <person name="Slot J.C."/>
            <person name="Ahrendt S."/>
            <person name="Moore L.P."/>
            <person name="Eastman K.E."/>
            <person name="Scott K."/>
            <person name="Konkel Z."/>
            <person name="Mondo S.J."/>
            <person name="Kuo A."/>
            <person name="Hayes R.D."/>
            <person name="Haridas S."/>
            <person name="Andreopoulos B."/>
            <person name="Riley R."/>
            <person name="LaButti K."/>
            <person name="Pangilinan J."/>
            <person name="Lipzen A."/>
            <person name="Amirebrahimi M."/>
            <person name="Yan J."/>
            <person name="Adam C."/>
            <person name="Keymanesh K."/>
            <person name="Ng V."/>
            <person name="Louie K."/>
            <person name="Northen T."/>
            <person name="Drula E."/>
            <person name="Henrissat B."/>
            <person name="Hsieh H.M."/>
            <person name="Youens-Clark K."/>
            <person name="Lutzoni F."/>
            <person name="Miadlikowska J."/>
            <person name="Eastwood D.C."/>
            <person name="Hamelin R.C."/>
            <person name="Grigoriev I.V."/>
            <person name="U'Ren J.M."/>
        </authorList>
    </citation>
    <scope>NUCLEOTIDE SEQUENCE [LARGE SCALE GENOMIC DNA]</scope>
    <source>
        <strain evidence="1 2">ER1909</strain>
    </source>
</reference>
<evidence type="ECO:0000313" key="1">
    <source>
        <dbReference type="EMBL" id="KAI6087141.1"/>
    </source>
</evidence>